<dbReference type="InterPro" id="IPR009560">
    <property type="entry name" value="DUF1176"/>
</dbReference>
<dbReference type="InterPro" id="IPR038696">
    <property type="entry name" value="IalB_sf"/>
</dbReference>
<proteinExistence type="predicted"/>
<dbReference type="Gene3D" id="2.60.40.1880">
    <property type="entry name" value="Invasion associated locus B (IalB) protein"/>
    <property type="match status" value="1"/>
</dbReference>
<evidence type="ECO:0000256" key="1">
    <source>
        <dbReference type="SAM" id="SignalP"/>
    </source>
</evidence>
<dbReference type="EMBL" id="JACIDR010000001">
    <property type="protein sequence ID" value="MBB3971583.1"/>
    <property type="molecule type" value="Genomic_DNA"/>
</dbReference>
<sequence length="356" mass="37358">MRSPLLLLASILLPGSALGAETSFEAWTAACADAKSGPACHARTEAPASGAQSVRLTVSREPGKDAPPRLSLTFVGALRTPPRPRLALAIDGGPPVRLASGSDLSIGPGADPGAIELRLSESATRRLLPFLRRGKTLSASVSGEGGDQIAVELSLAGFGPAAAEMDNRQGRAERQDALTALIGGSSPAALSGRLRDVPRDAAPAPLKQAMADRDCPVWDTTEGNPSFLAEESFAADLGGGRTLWSIVCTSGAYNVESVLFVEDPSRAANRFEPLLFASFVESIGWTGVDTLSNVAYDPDKRQLTAFDKGRAAGDCGTVGTWEWVGAAFRMIEYRAKEECDGSGKAENFPIVFRGER</sequence>
<keyword evidence="3" id="KW-1185">Reference proteome</keyword>
<dbReference type="RefSeq" id="WP_183393448.1">
    <property type="nucleotide sequence ID" value="NZ_JACIDR010000001.1"/>
</dbReference>
<feature type="signal peptide" evidence="1">
    <location>
        <begin position="1"/>
        <end position="19"/>
    </location>
</feature>
<gene>
    <name evidence="2" type="ORF">GGR24_000216</name>
</gene>
<dbReference type="Pfam" id="PF06674">
    <property type="entry name" value="DUF1176"/>
    <property type="match status" value="1"/>
</dbReference>
<evidence type="ECO:0000313" key="3">
    <source>
        <dbReference type="Proteomes" id="UP000528964"/>
    </source>
</evidence>
<accession>A0A7W6GE13</accession>
<evidence type="ECO:0000313" key="2">
    <source>
        <dbReference type="EMBL" id="MBB3971583.1"/>
    </source>
</evidence>
<keyword evidence="1" id="KW-0732">Signal</keyword>
<organism evidence="2 3">
    <name type="scientific">Hansschlegelia beijingensis</name>
    <dbReference type="NCBI Taxonomy" id="1133344"/>
    <lineage>
        <taxon>Bacteria</taxon>
        <taxon>Pseudomonadati</taxon>
        <taxon>Pseudomonadota</taxon>
        <taxon>Alphaproteobacteria</taxon>
        <taxon>Hyphomicrobiales</taxon>
        <taxon>Methylopilaceae</taxon>
        <taxon>Hansschlegelia</taxon>
    </lineage>
</organism>
<reference evidence="2 3" key="1">
    <citation type="submission" date="2020-08" db="EMBL/GenBank/DDBJ databases">
        <title>Genomic Encyclopedia of Type Strains, Phase IV (KMG-IV): sequencing the most valuable type-strain genomes for metagenomic binning, comparative biology and taxonomic classification.</title>
        <authorList>
            <person name="Goeker M."/>
        </authorList>
    </citation>
    <scope>NUCLEOTIDE SEQUENCE [LARGE SCALE GENOMIC DNA]</scope>
    <source>
        <strain evidence="2 3">DSM 25481</strain>
    </source>
</reference>
<dbReference type="AlphaFoldDB" id="A0A7W6GE13"/>
<feature type="chain" id="PRO_5031222864" description="DUF1176 domain-containing protein" evidence="1">
    <location>
        <begin position="20"/>
        <end position="356"/>
    </location>
</feature>
<name>A0A7W6GE13_9HYPH</name>
<evidence type="ECO:0008006" key="4">
    <source>
        <dbReference type="Google" id="ProtNLM"/>
    </source>
</evidence>
<comment type="caution">
    <text evidence="2">The sequence shown here is derived from an EMBL/GenBank/DDBJ whole genome shotgun (WGS) entry which is preliminary data.</text>
</comment>
<protein>
    <recommendedName>
        <fullName evidence="4">DUF1176 domain-containing protein</fullName>
    </recommendedName>
</protein>
<dbReference type="Proteomes" id="UP000528964">
    <property type="component" value="Unassembled WGS sequence"/>
</dbReference>